<proteinExistence type="predicted"/>
<accession>A0A4Z0Y6A4</accession>
<evidence type="ECO:0000313" key="2">
    <source>
        <dbReference type="Proteomes" id="UP000297716"/>
    </source>
</evidence>
<comment type="caution">
    <text evidence="1">The sequence shown here is derived from an EMBL/GenBank/DDBJ whole genome shotgun (WGS) entry which is preliminary data.</text>
</comment>
<gene>
    <name evidence="1" type="ORF">E0Z10_g10358</name>
</gene>
<reference evidence="1 2" key="1">
    <citation type="submission" date="2019-03" db="EMBL/GenBank/DDBJ databases">
        <title>Draft genome sequence of Xylaria hypoxylon DSM 108379, a ubiquitous saprotrophic-parasitic fungi on hardwood.</title>
        <authorList>
            <person name="Buettner E."/>
            <person name="Leonhardt S."/>
            <person name="Gebauer A.M."/>
            <person name="Liers C."/>
            <person name="Hofrichter M."/>
            <person name="Kellner H."/>
        </authorList>
    </citation>
    <scope>NUCLEOTIDE SEQUENCE [LARGE SCALE GENOMIC DNA]</scope>
    <source>
        <strain evidence="1 2">DSM 108379</strain>
    </source>
</reference>
<sequence length="147" mass="17286">MSSENFLNLSIEFNPPRVSVGFRTERQAVQYLDLISCRPFTKTLKLDPQRYGRFVSVRLPSRVAQIEASTTYYGFRLCTKNTEFAKQWKYALILWEYTPNSERNLYLKRDIENEELNALLCIDEHLPENKEPGTADGSSFARDTWRY</sequence>
<name>A0A4Z0Y6A4_9PEZI</name>
<keyword evidence="2" id="KW-1185">Reference proteome</keyword>
<evidence type="ECO:0000313" key="1">
    <source>
        <dbReference type="EMBL" id="TGJ78407.1"/>
    </source>
</evidence>
<dbReference type="AlphaFoldDB" id="A0A4Z0Y6A4"/>
<dbReference type="Proteomes" id="UP000297716">
    <property type="component" value="Unassembled WGS sequence"/>
</dbReference>
<organism evidence="1 2">
    <name type="scientific">Xylaria hypoxylon</name>
    <dbReference type="NCBI Taxonomy" id="37992"/>
    <lineage>
        <taxon>Eukaryota</taxon>
        <taxon>Fungi</taxon>
        <taxon>Dikarya</taxon>
        <taxon>Ascomycota</taxon>
        <taxon>Pezizomycotina</taxon>
        <taxon>Sordariomycetes</taxon>
        <taxon>Xylariomycetidae</taxon>
        <taxon>Xylariales</taxon>
        <taxon>Xylariaceae</taxon>
        <taxon>Xylaria</taxon>
    </lineage>
</organism>
<protein>
    <submittedName>
        <fullName evidence="1">Uncharacterized protein</fullName>
    </submittedName>
</protein>
<dbReference type="EMBL" id="SKBN01000396">
    <property type="protein sequence ID" value="TGJ78407.1"/>
    <property type="molecule type" value="Genomic_DNA"/>
</dbReference>
<dbReference type="OrthoDB" id="4671141at2759"/>